<name>A0ABR4LNN3_9EURO</name>
<reference evidence="2 3" key="1">
    <citation type="submission" date="2024-07" db="EMBL/GenBank/DDBJ databases">
        <title>Section-level genome sequencing and comparative genomics of Aspergillus sections Usti and Cavernicolus.</title>
        <authorList>
            <consortium name="Lawrence Berkeley National Laboratory"/>
            <person name="Nybo J.L."/>
            <person name="Vesth T.C."/>
            <person name="Theobald S."/>
            <person name="Frisvad J.C."/>
            <person name="Larsen T.O."/>
            <person name="Kjaerboelling I."/>
            <person name="Rothschild-Mancinelli K."/>
            <person name="Lyhne E.K."/>
            <person name="Kogle M.E."/>
            <person name="Barry K."/>
            <person name="Clum A."/>
            <person name="Na H."/>
            <person name="Ledsgaard L."/>
            <person name="Lin J."/>
            <person name="Lipzen A."/>
            <person name="Kuo A."/>
            <person name="Riley R."/>
            <person name="Mondo S."/>
            <person name="Labutti K."/>
            <person name="Haridas S."/>
            <person name="Pangalinan J."/>
            <person name="Salamov A.A."/>
            <person name="Simmons B.A."/>
            <person name="Magnuson J.K."/>
            <person name="Chen J."/>
            <person name="Drula E."/>
            <person name="Henrissat B."/>
            <person name="Wiebenga A."/>
            <person name="Lubbers R.J."/>
            <person name="Gomes A.C."/>
            <person name="Macurrencykelacurrency M.R."/>
            <person name="Stajich J."/>
            <person name="Grigoriev I.V."/>
            <person name="Mortensen U.H."/>
            <person name="De Vries R.P."/>
            <person name="Baker S.E."/>
            <person name="Andersen M.R."/>
        </authorList>
    </citation>
    <scope>NUCLEOTIDE SEQUENCE [LARGE SCALE GENOMIC DNA]</scope>
    <source>
        <strain evidence="2 3">CBS 449.75</strain>
    </source>
</reference>
<dbReference type="Pfam" id="PF11735">
    <property type="entry name" value="CAP59_mtransfer"/>
    <property type="match status" value="1"/>
</dbReference>
<keyword evidence="2" id="KW-0808">Transferase</keyword>
<evidence type="ECO:0000256" key="1">
    <source>
        <dbReference type="SAM" id="Phobius"/>
    </source>
</evidence>
<dbReference type="InterPro" id="IPR021047">
    <property type="entry name" value="Mannosyltransferase_CMT1"/>
</dbReference>
<gene>
    <name evidence="2" type="ORF">BJX67DRAFT_151404</name>
</gene>
<dbReference type="GO" id="GO:0016757">
    <property type="term" value="F:glycosyltransferase activity"/>
    <property type="evidence" value="ECO:0007669"/>
    <property type="project" value="UniProtKB-KW"/>
</dbReference>
<keyword evidence="1" id="KW-1133">Transmembrane helix</keyword>
<sequence>MGSGPRASRTWSISPFLKQMHVLKTCKSFLYGLSFLVISTVRHLSRYHTLRRRLFQCFLLTLFLWSTVDVILVRRHFGAEQTHLDYKPPERQRIFISSLFQNYNRSLPNHWIETVVELASVFGTDNIYVSASESGSTDETKNSLRELDKALDGAGVGRSIAFSDTSAQDEKSMTAASAASRNPPYIPQLRNRALQPLYDLRDAGILFDRILFLGDVVFTVDDVLSLLNTNYGTYTAACSFDILNRPSYPDTLALRDADGYEHVMQKWPFFRSSRSKDAIKSMLPIPVRSCWSGMVFMSTEAFYSTRPIRFRGVPEGLAALHIEASECCLIHADNLLSTRRGVYLNPFVRVGHDAPSAARPTDDWLSTWRIFESLWENRLRRWFTFPSLEGWSLRRRVSSWEAQDDKNHESGDFCLIDQLQPMAT</sequence>
<dbReference type="PANTHER" id="PTHR34144">
    <property type="entry name" value="CHROMOSOME 8, WHOLE GENOME SHOTGUN SEQUENCE"/>
    <property type="match status" value="1"/>
</dbReference>
<evidence type="ECO:0000313" key="2">
    <source>
        <dbReference type="EMBL" id="KAL2866012.1"/>
    </source>
</evidence>
<proteinExistence type="predicted"/>
<feature type="transmembrane region" description="Helical" evidence="1">
    <location>
        <begin position="53"/>
        <end position="73"/>
    </location>
</feature>
<keyword evidence="2" id="KW-0328">Glycosyltransferase</keyword>
<dbReference type="Proteomes" id="UP001610432">
    <property type="component" value="Unassembled WGS sequence"/>
</dbReference>
<accession>A0ABR4LNN3</accession>
<organism evidence="2 3">
    <name type="scientific">Aspergillus lucknowensis</name>
    <dbReference type="NCBI Taxonomy" id="176173"/>
    <lineage>
        <taxon>Eukaryota</taxon>
        <taxon>Fungi</taxon>
        <taxon>Dikarya</taxon>
        <taxon>Ascomycota</taxon>
        <taxon>Pezizomycotina</taxon>
        <taxon>Eurotiomycetes</taxon>
        <taxon>Eurotiomycetidae</taxon>
        <taxon>Eurotiales</taxon>
        <taxon>Aspergillaceae</taxon>
        <taxon>Aspergillus</taxon>
        <taxon>Aspergillus subgen. Nidulantes</taxon>
    </lineage>
</organism>
<evidence type="ECO:0000313" key="3">
    <source>
        <dbReference type="Proteomes" id="UP001610432"/>
    </source>
</evidence>
<dbReference type="EMBL" id="JBFXLQ010000028">
    <property type="protein sequence ID" value="KAL2866012.1"/>
    <property type="molecule type" value="Genomic_DNA"/>
</dbReference>
<keyword evidence="1" id="KW-0472">Membrane</keyword>
<dbReference type="PANTHER" id="PTHR34144:SF7">
    <property type="entry name" value="EXPORT PROTEIN (CAP59), PUTATIVE (AFU_ORTHOLOGUE AFUA_7G05020)-RELATED"/>
    <property type="match status" value="1"/>
</dbReference>
<keyword evidence="1" id="KW-0812">Transmembrane</keyword>
<dbReference type="RefSeq" id="XP_070884991.1">
    <property type="nucleotide sequence ID" value="XM_071024801.1"/>
</dbReference>
<dbReference type="GeneID" id="98139873"/>
<protein>
    <submittedName>
        <fullName evidence="2">Cryptococcal mannosyltransferase 1-domain-containing protein</fullName>
    </submittedName>
</protein>
<comment type="caution">
    <text evidence="2">The sequence shown here is derived from an EMBL/GenBank/DDBJ whole genome shotgun (WGS) entry which is preliminary data.</text>
</comment>
<keyword evidence="3" id="KW-1185">Reference proteome</keyword>